<evidence type="ECO:0000256" key="1">
    <source>
        <dbReference type="SAM" id="Coils"/>
    </source>
</evidence>
<feature type="coiled-coil region" evidence="1">
    <location>
        <begin position="66"/>
        <end position="94"/>
    </location>
</feature>
<accession>A0A8B0LTQ3</accession>
<protein>
    <submittedName>
        <fullName evidence="2">Uncharacterized protein</fullName>
    </submittedName>
</protein>
<evidence type="ECO:0000313" key="2">
    <source>
        <dbReference type="EMBL" id="QTW05494.1"/>
    </source>
</evidence>
<proteinExistence type="predicted"/>
<dbReference type="EMBL" id="MW522970">
    <property type="protein sequence ID" value="QTW05494.1"/>
    <property type="molecule type" value="Genomic_DNA"/>
</dbReference>
<name>A0A8B0LTQ3_9VIRU</name>
<organism evidence="2">
    <name type="scientific">uncultured archaeal virus</name>
    <dbReference type="NCBI Taxonomy" id="1960247"/>
    <lineage>
        <taxon>Viruses</taxon>
        <taxon>environmental samples</taxon>
    </lineage>
</organism>
<reference evidence="2" key="1">
    <citation type="submission" date="2021-01" db="EMBL/GenBank/DDBJ databases">
        <title>Lytic archaeal viruses infect abundant primary producers in Earth s crust.</title>
        <authorList>
            <person name="Rahlff J."/>
            <person name="Turzynski V."/>
            <person name="Esser S.P."/>
            <person name="Monsees I."/>
            <person name="Bornemann T.L.V."/>
            <person name="Figueroa-Gonzalez P.A."/>
            <person name="Schulz F."/>
            <person name="Woyke T."/>
            <person name="Klingl A."/>
            <person name="Moraru C."/>
            <person name="Probst A.J."/>
        </authorList>
    </citation>
    <scope>NUCLEOTIDE SEQUENCE</scope>
</reference>
<keyword evidence="1" id="KW-0175">Coiled coil</keyword>
<sequence>MANSERGVKLNFPLRDKRQIFGMANSERGVKLNFPLRDKRQILKFQNNKQTTMKNINPTNVVIGRKKKFEEEMKEKIEEYVRNHQEEIVEKEKENMNPPGTAVVWQESGGIFPSRRKNPRAI</sequence>